<evidence type="ECO:0000256" key="4">
    <source>
        <dbReference type="ARBA" id="ARBA00022679"/>
    </source>
</evidence>
<gene>
    <name evidence="9" type="ORF">SAMN05216313_14720</name>
</gene>
<dbReference type="InterPro" id="IPR003501">
    <property type="entry name" value="PTS_EIIB_2/3"/>
</dbReference>
<keyword evidence="2" id="KW-0597">Phosphoprotein</keyword>
<feature type="chain" id="PRO_5044372654" description="PTS EIIB type-2 domain-containing protein" evidence="7">
    <location>
        <begin position="23"/>
        <end position="105"/>
    </location>
</feature>
<dbReference type="GO" id="GO:0016301">
    <property type="term" value="F:kinase activity"/>
    <property type="evidence" value="ECO:0007669"/>
    <property type="project" value="UniProtKB-KW"/>
</dbReference>
<evidence type="ECO:0000313" key="10">
    <source>
        <dbReference type="Proteomes" id="UP000198508"/>
    </source>
</evidence>
<accession>A0A1I0K4K0</accession>
<dbReference type="InterPro" id="IPR036095">
    <property type="entry name" value="PTS_EIIB-like_sf"/>
</dbReference>
<dbReference type="NCBIfam" id="TIGR00829">
    <property type="entry name" value="FRU"/>
    <property type="match status" value="1"/>
</dbReference>
<evidence type="ECO:0000256" key="2">
    <source>
        <dbReference type="ARBA" id="ARBA00022553"/>
    </source>
</evidence>
<sequence>MAKKKLVALCACTMGLAHTFMAAQALEDAAKELGYDVKVETQGADGIQNELTPAEIAEADIIIHAVAIAPQNNERFDAYDIYEIGLQDAIKNAKGIIQEIESMEG</sequence>
<keyword evidence="6" id="KW-0418">Kinase</keyword>
<keyword evidence="5" id="KW-0598">Phosphotransferase system</keyword>
<evidence type="ECO:0000313" key="9">
    <source>
        <dbReference type="EMBL" id="SEU18627.1"/>
    </source>
</evidence>
<dbReference type="STRING" id="460384.SAMN05216313_14720"/>
<protein>
    <recommendedName>
        <fullName evidence="8">PTS EIIB type-2 domain-containing protein</fullName>
    </recommendedName>
</protein>
<dbReference type="GO" id="GO:0090563">
    <property type="term" value="F:protein-phosphocysteine-sugar phosphotransferase activity"/>
    <property type="evidence" value="ECO:0007669"/>
    <property type="project" value="TreeGrafter"/>
</dbReference>
<dbReference type="CDD" id="cd05569">
    <property type="entry name" value="PTS_IIB_fructose"/>
    <property type="match status" value="1"/>
</dbReference>
<keyword evidence="1" id="KW-0813">Transport</keyword>
<dbReference type="Gene3D" id="3.40.50.2300">
    <property type="match status" value="1"/>
</dbReference>
<dbReference type="EMBL" id="FOIM01000047">
    <property type="protein sequence ID" value="SEU18627.1"/>
    <property type="molecule type" value="Genomic_DNA"/>
</dbReference>
<dbReference type="Pfam" id="PF02302">
    <property type="entry name" value="PTS_IIB"/>
    <property type="match status" value="1"/>
</dbReference>
<proteinExistence type="predicted"/>
<dbReference type="AlphaFoldDB" id="A0A1I0K4K0"/>
<evidence type="ECO:0000256" key="5">
    <source>
        <dbReference type="ARBA" id="ARBA00022683"/>
    </source>
</evidence>
<dbReference type="GO" id="GO:0009401">
    <property type="term" value="P:phosphoenolpyruvate-dependent sugar phosphotransferase system"/>
    <property type="evidence" value="ECO:0007669"/>
    <property type="project" value="UniProtKB-KW"/>
</dbReference>
<keyword evidence="10" id="KW-1185">Reference proteome</keyword>
<organism evidence="9 10">
    <name type="scientific">Enterocloster lavalensis</name>
    <dbReference type="NCBI Taxonomy" id="460384"/>
    <lineage>
        <taxon>Bacteria</taxon>
        <taxon>Bacillati</taxon>
        <taxon>Bacillota</taxon>
        <taxon>Clostridia</taxon>
        <taxon>Lachnospirales</taxon>
        <taxon>Lachnospiraceae</taxon>
        <taxon>Enterocloster</taxon>
    </lineage>
</organism>
<dbReference type="SUPFAM" id="SSF52794">
    <property type="entry name" value="PTS system IIB component-like"/>
    <property type="match status" value="1"/>
</dbReference>
<dbReference type="PROSITE" id="PS51099">
    <property type="entry name" value="PTS_EIIB_TYPE_2"/>
    <property type="match status" value="1"/>
</dbReference>
<keyword evidence="4" id="KW-0808">Transferase</keyword>
<dbReference type="PANTHER" id="PTHR30505">
    <property type="entry name" value="FRUCTOSE-LIKE PERMEASE"/>
    <property type="match status" value="1"/>
</dbReference>
<dbReference type="InterPro" id="IPR013011">
    <property type="entry name" value="PTS_EIIB_2"/>
</dbReference>
<dbReference type="InterPro" id="IPR050864">
    <property type="entry name" value="Bacterial_PTS_Sugar_Transport"/>
</dbReference>
<dbReference type="GO" id="GO:0005886">
    <property type="term" value="C:plasma membrane"/>
    <property type="evidence" value="ECO:0007669"/>
    <property type="project" value="TreeGrafter"/>
</dbReference>
<dbReference type="PANTHER" id="PTHR30505:SF0">
    <property type="entry name" value="FRUCTOSE-LIKE PTS SYSTEM EIIBC COMPONENT-RELATED"/>
    <property type="match status" value="1"/>
</dbReference>
<reference evidence="10" key="1">
    <citation type="submission" date="2016-10" db="EMBL/GenBank/DDBJ databases">
        <authorList>
            <person name="Varghese N."/>
            <person name="Submissions S."/>
        </authorList>
    </citation>
    <scope>NUCLEOTIDE SEQUENCE [LARGE SCALE GENOMIC DNA]</scope>
    <source>
        <strain evidence="10">NLAE-zl-G277</strain>
    </source>
</reference>
<evidence type="ECO:0000259" key="8">
    <source>
        <dbReference type="PROSITE" id="PS51099"/>
    </source>
</evidence>
<keyword evidence="3" id="KW-0762">Sugar transport</keyword>
<feature type="signal peptide" evidence="7">
    <location>
        <begin position="1"/>
        <end position="22"/>
    </location>
</feature>
<dbReference type="GO" id="GO:0022877">
    <property type="term" value="F:protein-N(PI)-phosphohistidine-fructose phosphotransferase system transporter activity"/>
    <property type="evidence" value="ECO:0007669"/>
    <property type="project" value="InterPro"/>
</dbReference>
<evidence type="ECO:0000256" key="7">
    <source>
        <dbReference type="SAM" id="SignalP"/>
    </source>
</evidence>
<name>A0A1I0K4K0_9FIRM</name>
<dbReference type="RefSeq" id="WP_092371235.1">
    <property type="nucleotide sequence ID" value="NZ_CABJCG010000005.1"/>
</dbReference>
<keyword evidence="7" id="KW-0732">Signal</keyword>
<dbReference type="InterPro" id="IPR003353">
    <property type="entry name" value="PTS_IIB_fruc"/>
</dbReference>
<dbReference type="GeneID" id="93280265"/>
<evidence type="ECO:0000256" key="6">
    <source>
        <dbReference type="ARBA" id="ARBA00022777"/>
    </source>
</evidence>
<evidence type="ECO:0000256" key="1">
    <source>
        <dbReference type="ARBA" id="ARBA00022448"/>
    </source>
</evidence>
<feature type="domain" description="PTS EIIB type-2" evidence="8">
    <location>
        <begin position="6"/>
        <end position="102"/>
    </location>
</feature>
<evidence type="ECO:0000256" key="3">
    <source>
        <dbReference type="ARBA" id="ARBA00022597"/>
    </source>
</evidence>
<dbReference type="Proteomes" id="UP000198508">
    <property type="component" value="Unassembled WGS sequence"/>
</dbReference>